<evidence type="ECO:0000313" key="5">
    <source>
        <dbReference type="Proteomes" id="UP000285430"/>
    </source>
</evidence>
<evidence type="ECO:0000256" key="1">
    <source>
        <dbReference type="SAM" id="MobiDB-lite"/>
    </source>
</evidence>
<evidence type="ECO:0000313" key="6">
    <source>
        <dbReference type="Proteomes" id="UP000285712"/>
    </source>
</evidence>
<keyword evidence="2" id="KW-0812">Transmembrane</keyword>
<evidence type="ECO:0000313" key="4">
    <source>
        <dbReference type="EMBL" id="RHZ03310.1"/>
    </source>
</evidence>
<dbReference type="Proteomes" id="UP000285430">
    <property type="component" value="Unassembled WGS sequence"/>
</dbReference>
<feature type="transmembrane region" description="Helical" evidence="2">
    <location>
        <begin position="34"/>
        <end position="53"/>
    </location>
</feature>
<protein>
    <submittedName>
        <fullName evidence="4">Uncharacterized protein</fullName>
    </submittedName>
</protein>
<dbReference type="EMBL" id="QUTG01002544">
    <property type="protein sequence ID" value="RHY95831.1"/>
    <property type="molecule type" value="Genomic_DNA"/>
</dbReference>
<reference evidence="5 6" key="1">
    <citation type="submission" date="2018-08" db="EMBL/GenBank/DDBJ databases">
        <title>Aphanomyces genome sequencing and annotation.</title>
        <authorList>
            <person name="Minardi D."/>
            <person name="Oidtmann B."/>
            <person name="Van Der Giezen M."/>
            <person name="Studholme D.J."/>
        </authorList>
    </citation>
    <scope>NUCLEOTIDE SEQUENCE [LARGE SCALE GENOMIC DNA]</scope>
    <source>
        <strain evidence="4 5">Da</strain>
        <strain evidence="3 6">Sv</strain>
    </source>
</reference>
<dbReference type="AlphaFoldDB" id="A0A3R7BV01"/>
<keyword evidence="2" id="KW-1133">Transmembrane helix</keyword>
<gene>
    <name evidence="3" type="ORF">DYB35_003005</name>
    <name evidence="4" type="ORF">DYB37_010459</name>
</gene>
<feature type="transmembrane region" description="Helical" evidence="2">
    <location>
        <begin position="122"/>
        <end position="144"/>
    </location>
</feature>
<evidence type="ECO:0000313" key="3">
    <source>
        <dbReference type="EMBL" id="RHY95831.1"/>
    </source>
</evidence>
<feature type="compositionally biased region" description="Polar residues" evidence="1">
    <location>
        <begin position="180"/>
        <end position="189"/>
    </location>
</feature>
<dbReference type="Proteomes" id="UP000285712">
    <property type="component" value="Unassembled WGS sequence"/>
</dbReference>
<accession>A0A3R7BV01</accession>
<keyword evidence="2" id="KW-0472">Membrane</keyword>
<feature type="transmembrane region" description="Helical" evidence="2">
    <location>
        <begin position="65"/>
        <end position="85"/>
    </location>
</feature>
<evidence type="ECO:0000256" key="2">
    <source>
        <dbReference type="SAM" id="Phobius"/>
    </source>
</evidence>
<comment type="caution">
    <text evidence="4">The sequence shown here is derived from an EMBL/GenBank/DDBJ whole genome shotgun (WGS) entry which is preliminary data.</text>
</comment>
<proteinExistence type="predicted"/>
<sequence>MLRDECKLLIVLPLHAMCFSPAFLFTPRPTSTLALLVYVAALATSAVFSASSVCRARCRQLHICILSWLYSSLHGATIVLALFSIRHFLYPFVSTTSFQDNCRLSKSLQTNAAGLSCPDLQAYAATSLVLLTASVALSAFVLVLGHRISKKQSIEYRRVKKEIERHQHNNTTPSSTSSSDESMLIQQHA</sequence>
<name>A0A3R7BV01_APHAT</name>
<feature type="region of interest" description="Disordered" evidence="1">
    <location>
        <begin position="161"/>
        <end position="189"/>
    </location>
</feature>
<dbReference type="EMBL" id="QUTH01008035">
    <property type="protein sequence ID" value="RHZ03310.1"/>
    <property type="molecule type" value="Genomic_DNA"/>
</dbReference>
<organism evidence="4 5">
    <name type="scientific">Aphanomyces astaci</name>
    <name type="common">Crayfish plague agent</name>
    <dbReference type="NCBI Taxonomy" id="112090"/>
    <lineage>
        <taxon>Eukaryota</taxon>
        <taxon>Sar</taxon>
        <taxon>Stramenopiles</taxon>
        <taxon>Oomycota</taxon>
        <taxon>Saprolegniomycetes</taxon>
        <taxon>Saprolegniales</taxon>
        <taxon>Verrucalvaceae</taxon>
        <taxon>Aphanomyces</taxon>
    </lineage>
</organism>